<dbReference type="Gene3D" id="3.40.50.2300">
    <property type="match status" value="1"/>
</dbReference>
<dbReference type="STRING" id="1245471.PCA10_30750"/>
<sequence>MALESLLRSSGYQARTYCDALEFLNSTGPAETQCLISDIQMPGMCGITLRERLIAMGFNIPTIFITAFPGELPRAAPDTQGLIACLPKPFEAERLLSCVETALGQPL</sequence>
<dbReference type="InterPro" id="IPR050595">
    <property type="entry name" value="Bact_response_regulator"/>
</dbReference>
<evidence type="ECO:0000313" key="5">
    <source>
        <dbReference type="Proteomes" id="UP000015503"/>
    </source>
</evidence>
<reference evidence="4 5" key="1">
    <citation type="journal article" date="2013" name="Genome Announc.">
        <title>Complete Genome Sequence of the Carbazole Degrader Pseudomonas resinovorans Strain CA10 (NBRC 106553).</title>
        <authorList>
            <person name="Shintani M."/>
            <person name="Hosoyama A."/>
            <person name="Ohji S."/>
            <person name="Tsuchikane K."/>
            <person name="Takarada H."/>
            <person name="Yamazoe A."/>
            <person name="Fujita N."/>
            <person name="Nojiri H."/>
        </authorList>
    </citation>
    <scope>NUCLEOTIDE SEQUENCE [LARGE SCALE GENOMIC DNA]</scope>
    <source>
        <strain evidence="4 5">NBRC 106553</strain>
    </source>
</reference>
<evidence type="ECO:0000259" key="3">
    <source>
        <dbReference type="PROSITE" id="PS50110"/>
    </source>
</evidence>
<gene>
    <name evidence="4" type="ORF">PCA10_30750</name>
</gene>
<dbReference type="Pfam" id="PF00072">
    <property type="entry name" value="Response_reg"/>
    <property type="match status" value="1"/>
</dbReference>
<dbReference type="EMBL" id="AP013068">
    <property type="protein sequence ID" value="BAN48807.1"/>
    <property type="molecule type" value="Genomic_DNA"/>
</dbReference>
<dbReference type="InterPro" id="IPR001789">
    <property type="entry name" value="Sig_transdc_resp-reg_receiver"/>
</dbReference>
<name>S6AFM1_METRE</name>
<keyword evidence="1 2" id="KW-0597">Phosphoprotein</keyword>
<evidence type="ECO:0000256" key="2">
    <source>
        <dbReference type="PROSITE-ProRule" id="PRU00169"/>
    </source>
</evidence>
<dbReference type="AlphaFoldDB" id="S6AFM1"/>
<accession>S6AFM1</accession>
<dbReference type="GO" id="GO:0000160">
    <property type="term" value="P:phosphorelay signal transduction system"/>
    <property type="evidence" value="ECO:0007669"/>
    <property type="project" value="InterPro"/>
</dbReference>
<organism evidence="4 5">
    <name type="scientific">Metapseudomonas resinovorans NBRC 106553</name>
    <dbReference type="NCBI Taxonomy" id="1245471"/>
    <lineage>
        <taxon>Bacteria</taxon>
        <taxon>Pseudomonadati</taxon>
        <taxon>Pseudomonadota</taxon>
        <taxon>Gammaproteobacteria</taxon>
        <taxon>Pseudomonadales</taxon>
        <taxon>Pseudomonadaceae</taxon>
        <taxon>Metapseudomonas</taxon>
    </lineage>
</organism>
<protein>
    <submittedName>
        <fullName evidence="4">Putative two-component response regulator</fullName>
    </submittedName>
</protein>
<dbReference type="HOGENOM" id="CLU_000445_69_8_6"/>
<feature type="modified residue" description="4-aspartylphosphate" evidence="2">
    <location>
        <position position="38"/>
    </location>
</feature>
<dbReference type="PROSITE" id="PS50110">
    <property type="entry name" value="RESPONSE_REGULATORY"/>
    <property type="match status" value="1"/>
</dbReference>
<dbReference type="PATRIC" id="fig|1245471.3.peg.3099"/>
<evidence type="ECO:0000256" key="1">
    <source>
        <dbReference type="ARBA" id="ARBA00022553"/>
    </source>
</evidence>
<evidence type="ECO:0000313" key="4">
    <source>
        <dbReference type="EMBL" id="BAN48807.1"/>
    </source>
</evidence>
<proteinExistence type="predicted"/>
<dbReference type="eggNOG" id="COG4566">
    <property type="taxonomic scope" value="Bacteria"/>
</dbReference>
<dbReference type="PANTHER" id="PTHR44591:SF25">
    <property type="entry name" value="CHEMOTAXIS TWO-COMPONENT RESPONSE REGULATOR"/>
    <property type="match status" value="1"/>
</dbReference>
<feature type="domain" description="Response regulatory" evidence="3">
    <location>
        <begin position="1"/>
        <end position="103"/>
    </location>
</feature>
<dbReference type="InterPro" id="IPR011006">
    <property type="entry name" value="CheY-like_superfamily"/>
</dbReference>
<dbReference type="Proteomes" id="UP000015503">
    <property type="component" value="Chromosome"/>
</dbReference>
<dbReference type="KEGG" id="pre:PCA10_30750"/>
<dbReference type="SUPFAM" id="SSF52172">
    <property type="entry name" value="CheY-like"/>
    <property type="match status" value="1"/>
</dbReference>
<dbReference type="PANTHER" id="PTHR44591">
    <property type="entry name" value="STRESS RESPONSE REGULATOR PROTEIN 1"/>
    <property type="match status" value="1"/>
</dbReference>
<keyword evidence="5" id="KW-1185">Reference proteome</keyword>